<dbReference type="NCBIfam" id="TIGR04131">
    <property type="entry name" value="Bac_Flav_CTERM"/>
    <property type="match status" value="1"/>
</dbReference>
<dbReference type="EMBL" id="VOEI01000001">
    <property type="protein sequence ID" value="TWR28368.1"/>
    <property type="molecule type" value="Genomic_DNA"/>
</dbReference>
<dbReference type="InterPro" id="IPR013783">
    <property type="entry name" value="Ig-like_fold"/>
</dbReference>
<keyword evidence="1" id="KW-0732">Signal</keyword>
<accession>A0A563UAK3</accession>
<protein>
    <submittedName>
        <fullName evidence="2">Gliding motility-associated C-terminal domain-containing protein</fullName>
    </submittedName>
</protein>
<dbReference type="Pfam" id="PF13585">
    <property type="entry name" value="CHU_C"/>
    <property type="match status" value="1"/>
</dbReference>
<proteinExistence type="predicted"/>
<feature type="signal peptide" evidence="1">
    <location>
        <begin position="1"/>
        <end position="22"/>
    </location>
</feature>
<evidence type="ECO:0000313" key="2">
    <source>
        <dbReference type="EMBL" id="TWR28368.1"/>
    </source>
</evidence>
<gene>
    <name evidence="2" type="ORF">FPZ42_03895</name>
</gene>
<dbReference type="RefSeq" id="WP_146269162.1">
    <property type="nucleotide sequence ID" value="NZ_VOEI01000001.1"/>
</dbReference>
<name>A0A563UAK3_9SPHI</name>
<dbReference type="Gene3D" id="2.60.40.10">
    <property type="entry name" value="Immunoglobulins"/>
    <property type="match status" value="1"/>
</dbReference>
<dbReference type="OrthoDB" id="1652165at2"/>
<keyword evidence="3" id="KW-1185">Reference proteome</keyword>
<feature type="chain" id="PRO_5022079182" evidence="1">
    <location>
        <begin position="23"/>
        <end position="648"/>
    </location>
</feature>
<reference evidence="2 3" key="1">
    <citation type="submission" date="2019-07" db="EMBL/GenBank/DDBJ databases">
        <authorList>
            <person name="Kim J."/>
        </authorList>
    </citation>
    <scope>NUCLEOTIDE SEQUENCE [LARGE SCALE GENOMIC DNA]</scope>
    <source>
        <strain evidence="2 3">MJ1a</strain>
    </source>
</reference>
<evidence type="ECO:0000256" key="1">
    <source>
        <dbReference type="SAM" id="SignalP"/>
    </source>
</evidence>
<dbReference type="AlphaFoldDB" id="A0A563UAK3"/>
<sequence length="648" mass="70547">MRTFYKLTLIALTTVFTFKVKAQVSLGNPVVPEDFGHGTNYSPVGQPLPADRTDMKFASVSGRCPANGAYLILNSSSNCFGDTFKTINFDHTDTNPYGYLMMVNGDNKPVVYYRRRIEAAKFCAGAQYRFSVFIENINIGMPKPAGYVDPDIRLVARSATSGVFLLNRATEAITSDTFTEYYGDFAAPADGSDVIVTLENNSLTGTSGNDFAMDDISVKPIGPQIDAGEGSPTGPQSLQLCLNAGPQTYVLKAFAHNVVTPQYQWQFNFNKQGWINMPGKTNATLDLITEFQNPPVGKYQFRAGVLSAPGGSLNCQTFSLPITVDVVKNPTFSLPPVSTFCEGDILSIPAQGGSDYYWTLPDGSHSTQSRLDVALSADKSYEGLYTVTITQNGCSITSSTQVKVYPPLNPVVENTVPIICRGESVQLKVTGGSIYKWTPSTGLDKDNVANPTASPNVTTEYNVVVSNGGCIKERTVRVTVLDPPLVNAGPDLSMEEGQPIKLQGSANGSGITYYWTPADDISNPTSLTPTVNPIEDVTYTLHVKSQQCGEVTDNVNVKVFKKLLISNSFSPNGDGVNDLWRIEKLYTYPESVLSVYTRNGQEVFRTVGDAMQWDGTLGNKQLPSGTYYYVIDRKNNLSKLSGWVLLIR</sequence>
<organism evidence="2 3">
    <name type="scientific">Mucilaginibacter achroorhodeus</name>
    <dbReference type="NCBI Taxonomy" id="2599294"/>
    <lineage>
        <taxon>Bacteria</taxon>
        <taxon>Pseudomonadati</taxon>
        <taxon>Bacteroidota</taxon>
        <taxon>Sphingobacteriia</taxon>
        <taxon>Sphingobacteriales</taxon>
        <taxon>Sphingobacteriaceae</taxon>
        <taxon>Mucilaginibacter</taxon>
    </lineage>
</organism>
<comment type="caution">
    <text evidence="2">The sequence shown here is derived from an EMBL/GenBank/DDBJ whole genome shotgun (WGS) entry which is preliminary data.</text>
</comment>
<dbReference type="InterPro" id="IPR026341">
    <property type="entry name" value="T9SS_type_B"/>
</dbReference>
<dbReference type="Gene3D" id="2.60.120.260">
    <property type="entry name" value="Galactose-binding domain-like"/>
    <property type="match status" value="1"/>
</dbReference>
<evidence type="ECO:0000313" key="3">
    <source>
        <dbReference type="Proteomes" id="UP000318010"/>
    </source>
</evidence>
<dbReference type="Proteomes" id="UP000318010">
    <property type="component" value="Unassembled WGS sequence"/>
</dbReference>